<dbReference type="Proteomes" id="UP001497623">
    <property type="component" value="Unassembled WGS sequence"/>
</dbReference>
<keyword evidence="2" id="KW-1133">Transmembrane helix</keyword>
<evidence type="ECO:0000313" key="3">
    <source>
        <dbReference type="EMBL" id="CAL4087945.1"/>
    </source>
</evidence>
<name>A0AAV2QMA8_MEGNR</name>
<evidence type="ECO:0000256" key="2">
    <source>
        <dbReference type="SAM" id="Phobius"/>
    </source>
</evidence>
<dbReference type="AlphaFoldDB" id="A0AAV2QMA8"/>
<protein>
    <submittedName>
        <fullName evidence="3">Uncharacterized protein</fullName>
    </submittedName>
</protein>
<feature type="non-terminal residue" evidence="3">
    <location>
        <position position="1"/>
    </location>
</feature>
<reference evidence="3 4" key="1">
    <citation type="submission" date="2024-05" db="EMBL/GenBank/DDBJ databases">
        <authorList>
            <person name="Wallberg A."/>
        </authorList>
    </citation>
    <scope>NUCLEOTIDE SEQUENCE [LARGE SCALE GENOMIC DNA]</scope>
</reference>
<sequence length="555" mass="62464">EASFIESLFGFGSHNPPSTTTTTANRLLYAWKSSTEASIDADDVYNNLFDLFDKPSKHKVTSKKKTPEKDYTQEKETTAIQSEIKEHAFKETDMWNNSPSDMDTLTTFEELDSNRFRDDDLPIESSVSYTNTTEWNKQVHEQHWTRFKGIVGNMKSILMQMYSPETEEEKAVFMIFDKVIEFGDNVNLINRVYDTFDHELLEFLGHKWVDIKDTVVNSSPVIKTIVSLETGSLSETMVMGLLKQLGHMLHSQAFQHLGETDFVIELMRQTGFKDLEISEVFKLLDIETNLLETSNSDDFESRQLNRNGYNYDTLEKSGGYGHSGGGGGYGGYQAQGYGGYGMQGIDPFVLLAGLAFATFLAYLIYRLLSSTAKKRGVPDMSLALDMSDLPEVMNNIYNWLEKSEEKYGFNYEMEEESIEESFGENANTLWATFAVDRLSGACMRRYLCDYVQDSSNALMGSTSTLEKLALAGLAHLLGETKGGQMIDHVQSQVLEGEQVTCSIMAPQCDDIMYSAAKDSRPNKKNTTRKGIQEFPEATTDSLVTTLDSTQFADPK</sequence>
<gene>
    <name evidence="3" type="ORF">MNOR_LOCUS13365</name>
</gene>
<keyword evidence="4" id="KW-1185">Reference proteome</keyword>
<evidence type="ECO:0000313" key="4">
    <source>
        <dbReference type="Proteomes" id="UP001497623"/>
    </source>
</evidence>
<accession>A0AAV2QMA8</accession>
<feature type="transmembrane region" description="Helical" evidence="2">
    <location>
        <begin position="348"/>
        <end position="365"/>
    </location>
</feature>
<keyword evidence="2" id="KW-0812">Transmembrane</keyword>
<keyword evidence="2" id="KW-0472">Membrane</keyword>
<evidence type="ECO:0000256" key="1">
    <source>
        <dbReference type="SAM" id="MobiDB-lite"/>
    </source>
</evidence>
<comment type="caution">
    <text evidence="3">The sequence shown here is derived from an EMBL/GenBank/DDBJ whole genome shotgun (WGS) entry which is preliminary data.</text>
</comment>
<organism evidence="3 4">
    <name type="scientific">Meganyctiphanes norvegica</name>
    <name type="common">Northern krill</name>
    <name type="synonym">Thysanopoda norvegica</name>
    <dbReference type="NCBI Taxonomy" id="48144"/>
    <lineage>
        <taxon>Eukaryota</taxon>
        <taxon>Metazoa</taxon>
        <taxon>Ecdysozoa</taxon>
        <taxon>Arthropoda</taxon>
        <taxon>Crustacea</taxon>
        <taxon>Multicrustacea</taxon>
        <taxon>Malacostraca</taxon>
        <taxon>Eumalacostraca</taxon>
        <taxon>Eucarida</taxon>
        <taxon>Euphausiacea</taxon>
        <taxon>Euphausiidae</taxon>
        <taxon>Meganyctiphanes</taxon>
    </lineage>
</organism>
<proteinExistence type="predicted"/>
<feature type="region of interest" description="Disordered" evidence="1">
    <location>
        <begin position="518"/>
        <end position="539"/>
    </location>
</feature>
<dbReference type="EMBL" id="CAXKWB010007616">
    <property type="protein sequence ID" value="CAL4087945.1"/>
    <property type="molecule type" value="Genomic_DNA"/>
</dbReference>